<evidence type="ECO:0000313" key="3">
    <source>
        <dbReference type="Proteomes" id="UP000801492"/>
    </source>
</evidence>
<feature type="region of interest" description="Disordered" evidence="1">
    <location>
        <begin position="358"/>
        <end position="403"/>
    </location>
</feature>
<name>A0A8K0DFY5_IGNLU</name>
<feature type="compositionally biased region" description="Acidic residues" evidence="1">
    <location>
        <begin position="375"/>
        <end position="392"/>
    </location>
</feature>
<reference evidence="2" key="1">
    <citation type="submission" date="2019-08" db="EMBL/GenBank/DDBJ databases">
        <title>The genome of the North American firefly Photinus pyralis.</title>
        <authorList>
            <consortium name="Photinus pyralis genome working group"/>
            <person name="Fallon T.R."/>
            <person name="Sander Lower S.E."/>
            <person name="Weng J.-K."/>
        </authorList>
    </citation>
    <scope>NUCLEOTIDE SEQUENCE</scope>
    <source>
        <strain evidence="2">TRF0915ILg1</strain>
        <tissue evidence="2">Whole body</tissue>
    </source>
</reference>
<dbReference type="AlphaFoldDB" id="A0A8K0DFY5"/>
<evidence type="ECO:0000313" key="2">
    <source>
        <dbReference type="EMBL" id="KAF2902822.1"/>
    </source>
</evidence>
<organism evidence="2 3">
    <name type="scientific">Ignelater luminosus</name>
    <name type="common">Cucubano</name>
    <name type="synonym">Pyrophorus luminosus</name>
    <dbReference type="NCBI Taxonomy" id="2038154"/>
    <lineage>
        <taxon>Eukaryota</taxon>
        <taxon>Metazoa</taxon>
        <taxon>Ecdysozoa</taxon>
        <taxon>Arthropoda</taxon>
        <taxon>Hexapoda</taxon>
        <taxon>Insecta</taxon>
        <taxon>Pterygota</taxon>
        <taxon>Neoptera</taxon>
        <taxon>Endopterygota</taxon>
        <taxon>Coleoptera</taxon>
        <taxon>Polyphaga</taxon>
        <taxon>Elateriformia</taxon>
        <taxon>Elateroidea</taxon>
        <taxon>Elateridae</taxon>
        <taxon>Agrypninae</taxon>
        <taxon>Pyrophorini</taxon>
        <taxon>Ignelater</taxon>
    </lineage>
</organism>
<dbReference type="OrthoDB" id="4447at2759"/>
<dbReference type="InterPro" id="IPR015915">
    <property type="entry name" value="Kelch-typ_b-propeller"/>
</dbReference>
<accession>A0A8K0DFY5</accession>
<dbReference type="Proteomes" id="UP000801492">
    <property type="component" value="Unassembled WGS sequence"/>
</dbReference>
<protein>
    <recommendedName>
        <fullName evidence="4">Kelch domain-containing protein 4</fullName>
    </recommendedName>
</protein>
<evidence type="ECO:0000256" key="1">
    <source>
        <dbReference type="SAM" id="MobiDB-lite"/>
    </source>
</evidence>
<comment type="caution">
    <text evidence="2">The sequence shown here is derived from an EMBL/GenBank/DDBJ whole genome shotgun (WGS) entry which is preliminary data.</text>
</comment>
<feature type="region of interest" description="Disordered" evidence="1">
    <location>
        <begin position="1"/>
        <end position="33"/>
    </location>
</feature>
<dbReference type="Pfam" id="PF13415">
    <property type="entry name" value="Beta-prop_FBX42"/>
    <property type="match status" value="1"/>
</dbReference>
<proteinExistence type="predicted"/>
<feature type="compositionally biased region" description="Basic residues" evidence="1">
    <location>
        <begin position="1"/>
        <end position="11"/>
    </location>
</feature>
<dbReference type="Gene3D" id="2.120.10.80">
    <property type="entry name" value="Kelch-type beta propeller"/>
    <property type="match status" value="1"/>
</dbReference>
<dbReference type="SUPFAM" id="SSF117281">
    <property type="entry name" value="Kelch motif"/>
    <property type="match status" value="1"/>
</dbReference>
<sequence>MGKKDKNKKKGKGAEKTAAKTEKKESNKMKKKLAAMGEDDVEKIIAQIEKEDSKRLQVKIVKVEPPSRRINFSFIPHPDKEELILFGGEFFNGQKTFLYNDLFLYNISNGTWSIVKAPGGPPPRCGHQMVASSANKGQLWVFGGEFASPTQSQFYHYKDLWVLHLSTNQWEKITSSNGPSARSGHRMVYLKKQLIVFGGFHDNLRDYKYFNDVYSFNIETYKWTKLEPTGTGPSPRSSCCMIPLNDGKILIYGGYCKEKIKKDLDKGHVYSDSYLLVPDKNDTTGTKWKWMQTKLGGIHLTQRSGMSNALAPNNTAYTFGGVFDIEEEETINSTFLNEFYMLDLGTLSWRNVTLSGSKKEKEIKSRRRKDKNENPNDDDDNEEEKMDTDETETSTQPTVVADDGIFTVTVGPATVDNSASAVIKSDKPDIFQPSARMNCGLAVKHGILYLYGGMFEDGDRQSTLSDFYSLDLRKLDEWKTLINDSQAQEWLESESESEEEGTGSSEEDEASDNDDDDDNEDVMQTE</sequence>
<feature type="compositionally biased region" description="Acidic residues" evidence="1">
    <location>
        <begin position="491"/>
        <end position="526"/>
    </location>
</feature>
<dbReference type="EMBL" id="VTPC01001174">
    <property type="protein sequence ID" value="KAF2902822.1"/>
    <property type="molecule type" value="Genomic_DNA"/>
</dbReference>
<feature type="region of interest" description="Disordered" evidence="1">
    <location>
        <begin position="486"/>
        <end position="526"/>
    </location>
</feature>
<dbReference type="PANTHER" id="PTHR46063:SF1">
    <property type="entry name" value="KELCH DOMAIN-CONTAINING PROTEIN 4"/>
    <property type="match status" value="1"/>
</dbReference>
<gene>
    <name evidence="2" type="ORF">ILUMI_03358</name>
</gene>
<evidence type="ECO:0008006" key="4">
    <source>
        <dbReference type="Google" id="ProtNLM"/>
    </source>
</evidence>
<dbReference type="InterPro" id="IPR052588">
    <property type="entry name" value="Kelch_domain_protein"/>
</dbReference>
<dbReference type="PANTHER" id="PTHR46063">
    <property type="entry name" value="KELCH DOMAIN-CONTAINING PROTEIN"/>
    <property type="match status" value="1"/>
</dbReference>
<feature type="compositionally biased region" description="Basic and acidic residues" evidence="1">
    <location>
        <begin position="12"/>
        <end position="28"/>
    </location>
</feature>
<keyword evidence="3" id="KW-1185">Reference proteome</keyword>